<gene>
    <name evidence="2" type="ORF">NIES21_60950</name>
</gene>
<sequence>MSSVNPAERFSVLVILRREYLDITGNFCAAKLIEYFRHWTNWKIKNHRTSWVYQPLKKIYTDLMGEHSLYVIRRAIALLEEMGIIEKQKNPGNGQDRTWQYKLNFDVLNRLLELGRGKTEHSRFTVEQHHRSHPEASKPQQHVAAEERKSEMEETEILEYDQEREQIEIVNYTPEPEQTEIVNYDREPIRQTPEPEQPQISRFVDEQEQDDSTNDKDHHEDELSKAVVKADLNVSKQEIAEVCNELRRLRINPQPCLGVIKKHWENVKGAIAYVKDAVAEGWCTNPTGLFINSCKSGTKGKNTVTADVSAWFEWARRQRIVLAMSGGVVYTVDGEAVELREMMRRFPGGGVGL</sequence>
<geneLocation type="plasmid" evidence="3">
    <name>Plasmid2 dna</name>
</geneLocation>
<dbReference type="OrthoDB" id="1258529at2"/>
<evidence type="ECO:0008006" key="4">
    <source>
        <dbReference type="Google" id="ProtNLM"/>
    </source>
</evidence>
<name>A0A1Z4GRT6_9CYAN</name>
<feature type="compositionally biased region" description="Basic and acidic residues" evidence="1">
    <location>
        <begin position="213"/>
        <end position="222"/>
    </location>
</feature>
<feature type="region of interest" description="Disordered" evidence="1">
    <location>
        <begin position="174"/>
        <end position="222"/>
    </location>
</feature>
<organism evidence="2 3">
    <name type="scientific">Anabaenopsis circularis NIES-21</name>
    <dbReference type="NCBI Taxonomy" id="1085406"/>
    <lineage>
        <taxon>Bacteria</taxon>
        <taxon>Bacillati</taxon>
        <taxon>Cyanobacteriota</taxon>
        <taxon>Cyanophyceae</taxon>
        <taxon>Nostocales</taxon>
        <taxon>Nodulariaceae</taxon>
        <taxon>Anabaenopsis</taxon>
    </lineage>
</organism>
<dbReference type="EMBL" id="AP018176">
    <property type="protein sequence ID" value="BAY20225.1"/>
    <property type="molecule type" value="Genomic_DNA"/>
</dbReference>
<evidence type="ECO:0000313" key="3">
    <source>
        <dbReference type="Proteomes" id="UP000218287"/>
    </source>
</evidence>
<evidence type="ECO:0000256" key="1">
    <source>
        <dbReference type="SAM" id="MobiDB-lite"/>
    </source>
</evidence>
<keyword evidence="3" id="KW-1185">Reference proteome</keyword>
<feature type="region of interest" description="Disordered" evidence="1">
    <location>
        <begin position="127"/>
        <end position="154"/>
    </location>
</feature>
<keyword evidence="2" id="KW-0614">Plasmid</keyword>
<protein>
    <recommendedName>
        <fullName evidence="4">Replication protein O</fullName>
    </recommendedName>
</protein>
<feature type="compositionally biased region" description="Basic and acidic residues" evidence="1">
    <location>
        <begin position="127"/>
        <end position="136"/>
    </location>
</feature>
<proteinExistence type="predicted"/>
<reference evidence="2 3" key="1">
    <citation type="submission" date="2017-06" db="EMBL/GenBank/DDBJ databases">
        <title>Genome sequencing of cyanobaciteial culture collection at National Institute for Environmental Studies (NIES).</title>
        <authorList>
            <person name="Hirose Y."/>
            <person name="Shimura Y."/>
            <person name="Fujisawa T."/>
            <person name="Nakamura Y."/>
            <person name="Kawachi M."/>
        </authorList>
    </citation>
    <scope>NUCLEOTIDE SEQUENCE [LARGE SCALE GENOMIC DNA]</scope>
    <source>
        <strain evidence="2 3">NIES-21</strain>
        <plasmid evidence="3">Plasmid2 dna</plasmid>
    </source>
</reference>
<dbReference type="AlphaFoldDB" id="A0A1Z4GRT6"/>
<dbReference type="Proteomes" id="UP000218287">
    <property type="component" value="Plasmid Plasmid2 dna"/>
</dbReference>
<accession>A0A1Z4GRT6</accession>
<evidence type="ECO:0000313" key="2">
    <source>
        <dbReference type="EMBL" id="BAY20225.1"/>
    </source>
</evidence>